<dbReference type="EMBL" id="JAIVGD010000005">
    <property type="protein sequence ID" value="KAH0772955.1"/>
    <property type="molecule type" value="Genomic_DNA"/>
</dbReference>
<evidence type="ECO:0000259" key="2">
    <source>
        <dbReference type="Pfam" id="PF04864"/>
    </source>
</evidence>
<protein>
    <recommendedName>
        <fullName evidence="2">Alliinase C-terminal domain-containing protein</fullName>
    </recommendedName>
</protein>
<dbReference type="SUPFAM" id="SSF53383">
    <property type="entry name" value="PLP-dependent transferases"/>
    <property type="match status" value="1"/>
</dbReference>
<dbReference type="PANTHER" id="PTHR43795:SF20">
    <property type="entry name" value="TRYPTOPHAN AMINOTRANSFERASE-RELATED PROTEIN 3"/>
    <property type="match status" value="1"/>
</dbReference>
<dbReference type="Proteomes" id="UP000826656">
    <property type="component" value="Unassembled WGS sequence"/>
</dbReference>
<sequence>MGTSKDVQLRALTLLKVVAQGDGKQLFNFAQQILTDRWKKLSHIFSLTKRFSLQTIPTQYCTFFERTREPSPAYAWVKCKRKEDKNCQEIFRVAKITGRTGRQFFAGDCYVRFSLLMDQHDFDMLIHRLKELVSQEYEASAQYMSI</sequence>
<name>A0ABQ7VXG9_SOLTU</name>
<dbReference type="PANTHER" id="PTHR43795">
    <property type="entry name" value="BIFUNCTIONAL ASPARTATE AMINOTRANSFERASE AND GLUTAMATE/ASPARTATE-PREPHENATE AMINOTRANSFERASE-RELATED"/>
    <property type="match status" value="1"/>
</dbReference>
<dbReference type="Gene3D" id="3.90.1150.10">
    <property type="entry name" value="Aspartate Aminotransferase, domain 1"/>
    <property type="match status" value="1"/>
</dbReference>
<evidence type="ECO:0000313" key="3">
    <source>
        <dbReference type="EMBL" id="KAH0772955.1"/>
    </source>
</evidence>
<dbReference type="InterPro" id="IPR015424">
    <property type="entry name" value="PyrdxlP-dep_Trfase"/>
</dbReference>
<proteinExistence type="predicted"/>
<keyword evidence="4" id="KW-1185">Reference proteome</keyword>
<feature type="domain" description="Alliinase C-terminal" evidence="2">
    <location>
        <begin position="1"/>
        <end position="133"/>
    </location>
</feature>
<organism evidence="3 4">
    <name type="scientific">Solanum tuberosum</name>
    <name type="common">Potato</name>
    <dbReference type="NCBI Taxonomy" id="4113"/>
    <lineage>
        <taxon>Eukaryota</taxon>
        <taxon>Viridiplantae</taxon>
        <taxon>Streptophyta</taxon>
        <taxon>Embryophyta</taxon>
        <taxon>Tracheophyta</taxon>
        <taxon>Spermatophyta</taxon>
        <taxon>Magnoliopsida</taxon>
        <taxon>eudicotyledons</taxon>
        <taxon>Gunneridae</taxon>
        <taxon>Pentapetalae</taxon>
        <taxon>asterids</taxon>
        <taxon>lamiids</taxon>
        <taxon>Solanales</taxon>
        <taxon>Solanaceae</taxon>
        <taxon>Solanoideae</taxon>
        <taxon>Solaneae</taxon>
        <taxon>Solanum</taxon>
    </lineage>
</organism>
<accession>A0ABQ7VXG9</accession>
<evidence type="ECO:0000256" key="1">
    <source>
        <dbReference type="ARBA" id="ARBA00022898"/>
    </source>
</evidence>
<comment type="caution">
    <text evidence="3">The sequence shown here is derived from an EMBL/GenBank/DDBJ whole genome shotgun (WGS) entry which is preliminary data.</text>
</comment>
<dbReference type="Pfam" id="PF04864">
    <property type="entry name" value="Alliinase_C"/>
    <property type="match status" value="1"/>
</dbReference>
<keyword evidence="1" id="KW-0663">Pyridoxal phosphate</keyword>
<reference evidence="3 4" key="1">
    <citation type="journal article" date="2021" name="bioRxiv">
        <title>Chromosome-scale and haplotype-resolved genome assembly of a tetraploid potato cultivar.</title>
        <authorList>
            <person name="Sun H."/>
            <person name="Jiao W.-B."/>
            <person name="Krause K."/>
            <person name="Campoy J.A."/>
            <person name="Goel M."/>
            <person name="Folz-Donahue K."/>
            <person name="Kukat C."/>
            <person name="Huettel B."/>
            <person name="Schneeberger K."/>
        </authorList>
    </citation>
    <scope>NUCLEOTIDE SEQUENCE [LARGE SCALE GENOMIC DNA]</scope>
    <source>
        <strain evidence="3">SolTubOtavaFocal</strain>
        <tissue evidence="3">Leaves</tissue>
    </source>
</reference>
<dbReference type="InterPro" id="IPR006948">
    <property type="entry name" value="Alliinase_C"/>
</dbReference>
<evidence type="ECO:0000313" key="4">
    <source>
        <dbReference type="Proteomes" id="UP000826656"/>
    </source>
</evidence>
<dbReference type="InterPro" id="IPR015422">
    <property type="entry name" value="PyrdxlP-dep_Trfase_small"/>
</dbReference>
<gene>
    <name evidence="3" type="ORF">KY290_010092</name>
</gene>
<dbReference type="InterPro" id="IPR050478">
    <property type="entry name" value="Ethylene_sulfur-biosynth"/>
</dbReference>